<gene>
    <name evidence="1" type="ORF">IMSHALPRED_010855</name>
</gene>
<evidence type="ECO:0000313" key="2">
    <source>
        <dbReference type="Proteomes" id="UP000664534"/>
    </source>
</evidence>
<name>A0A8H3GBG9_9LECA</name>
<dbReference type="InterPro" id="IPR024079">
    <property type="entry name" value="MetalloPept_cat_dom_sf"/>
</dbReference>
<dbReference type="Proteomes" id="UP000664534">
    <property type="component" value="Unassembled WGS sequence"/>
</dbReference>
<keyword evidence="2" id="KW-1185">Reference proteome</keyword>
<dbReference type="EMBL" id="CAJPDT010000093">
    <property type="protein sequence ID" value="CAF9936681.1"/>
    <property type="molecule type" value="Genomic_DNA"/>
</dbReference>
<dbReference type="AlphaFoldDB" id="A0A8H3GBG9"/>
<protein>
    <submittedName>
        <fullName evidence="1">Uncharacterized protein</fullName>
    </submittedName>
</protein>
<proteinExistence type="predicted"/>
<sequence>MPVISSALPSLPRSSLSKRLYIDPTCTGSQNIAQNIATASTMVTNAHSAVLNTNNNANDNDHFTFFFPSASRAFVANIFALSIHSFSFTDDATAGPLGTWTIECTPQAAQQAECTNDPGAFYVPVEIEGGGLVAMETPICAPFWALPAAAPCGGLDKSMALVLASAFRWGVPEPTVNYYMYYAQAVTLGCPVSAYGFLG</sequence>
<evidence type="ECO:0000313" key="1">
    <source>
        <dbReference type="EMBL" id="CAF9936681.1"/>
    </source>
</evidence>
<reference evidence="1" key="1">
    <citation type="submission" date="2021-03" db="EMBL/GenBank/DDBJ databases">
        <authorList>
            <person name="Tagirdzhanova G."/>
        </authorList>
    </citation>
    <scope>NUCLEOTIDE SEQUENCE</scope>
</reference>
<dbReference type="GO" id="GO:0008237">
    <property type="term" value="F:metallopeptidase activity"/>
    <property type="evidence" value="ECO:0007669"/>
    <property type="project" value="InterPro"/>
</dbReference>
<dbReference type="Gene3D" id="3.40.390.10">
    <property type="entry name" value="Collagenase (Catalytic Domain)"/>
    <property type="match status" value="1"/>
</dbReference>
<organism evidence="1 2">
    <name type="scientific">Imshaugia aleurites</name>
    <dbReference type="NCBI Taxonomy" id="172621"/>
    <lineage>
        <taxon>Eukaryota</taxon>
        <taxon>Fungi</taxon>
        <taxon>Dikarya</taxon>
        <taxon>Ascomycota</taxon>
        <taxon>Pezizomycotina</taxon>
        <taxon>Lecanoromycetes</taxon>
        <taxon>OSLEUM clade</taxon>
        <taxon>Lecanoromycetidae</taxon>
        <taxon>Lecanorales</taxon>
        <taxon>Lecanorineae</taxon>
        <taxon>Parmeliaceae</taxon>
        <taxon>Imshaugia</taxon>
    </lineage>
</organism>
<comment type="caution">
    <text evidence="1">The sequence shown here is derived from an EMBL/GenBank/DDBJ whole genome shotgun (WGS) entry which is preliminary data.</text>
</comment>
<accession>A0A8H3GBG9</accession>